<organism evidence="10 11">
    <name type="scientific">Seminavis robusta</name>
    <dbReference type="NCBI Taxonomy" id="568900"/>
    <lineage>
        <taxon>Eukaryota</taxon>
        <taxon>Sar</taxon>
        <taxon>Stramenopiles</taxon>
        <taxon>Ochrophyta</taxon>
        <taxon>Bacillariophyta</taxon>
        <taxon>Bacillariophyceae</taxon>
        <taxon>Bacillariophycidae</taxon>
        <taxon>Naviculales</taxon>
        <taxon>Naviculaceae</taxon>
        <taxon>Seminavis</taxon>
    </lineage>
</organism>
<keyword evidence="3 7" id="KW-0378">Hydrolase</keyword>
<dbReference type="PANTHER" id="PTHR43399:SF4">
    <property type="entry name" value="CELL WALL-ASSOCIATED PROTEASE"/>
    <property type="match status" value="1"/>
</dbReference>
<keyword evidence="11" id="KW-1185">Reference proteome</keyword>
<dbReference type="InterPro" id="IPR036852">
    <property type="entry name" value="Peptidase_S8/S53_dom_sf"/>
</dbReference>
<feature type="active site" description="Charge relay system" evidence="7">
    <location>
        <position position="588"/>
    </location>
</feature>
<name>A0A9N8EQC9_9STRA</name>
<evidence type="ECO:0000256" key="6">
    <source>
        <dbReference type="ARBA" id="ARBA00023619"/>
    </source>
</evidence>
<dbReference type="PROSITE" id="PS00138">
    <property type="entry name" value="SUBTILASE_SER"/>
    <property type="match status" value="1"/>
</dbReference>
<feature type="active site" description="Charge relay system" evidence="7">
    <location>
        <position position="393"/>
    </location>
</feature>
<dbReference type="Gene3D" id="3.40.50.200">
    <property type="entry name" value="Peptidase S8/S53 domain"/>
    <property type="match status" value="1"/>
</dbReference>
<keyword evidence="2 7" id="KW-0645">Protease</keyword>
<dbReference type="EMBL" id="CAICTM010001503">
    <property type="protein sequence ID" value="CAB9524184.1"/>
    <property type="molecule type" value="Genomic_DNA"/>
</dbReference>
<evidence type="ECO:0000256" key="8">
    <source>
        <dbReference type="SAM" id="SignalP"/>
    </source>
</evidence>
<dbReference type="OrthoDB" id="10256524at2759"/>
<evidence type="ECO:0000313" key="10">
    <source>
        <dbReference type="EMBL" id="CAB9524184.1"/>
    </source>
</evidence>
<gene>
    <name evidence="10" type="ORF">SEMRO_1505_G278160.1</name>
</gene>
<evidence type="ECO:0000256" key="1">
    <source>
        <dbReference type="ARBA" id="ARBA00011073"/>
    </source>
</evidence>
<dbReference type="Gene3D" id="2.60.120.380">
    <property type="match status" value="1"/>
</dbReference>
<protein>
    <recommendedName>
        <fullName evidence="6">subtilisin</fullName>
        <ecNumber evidence="6">3.4.21.62</ecNumber>
    </recommendedName>
</protein>
<dbReference type="InterPro" id="IPR000209">
    <property type="entry name" value="Peptidase_S8/S53_dom"/>
</dbReference>
<feature type="domain" description="Peptidase S8/S53" evidence="9">
    <location>
        <begin position="336"/>
        <end position="662"/>
    </location>
</feature>
<keyword evidence="4 7" id="KW-0720">Serine protease</keyword>
<comment type="similarity">
    <text evidence="1 7">Belongs to the peptidase S8 family.</text>
</comment>
<accession>A0A9N8EQC9</accession>
<feature type="active site" description="Charge relay system" evidence="7">
    <location>
        <position position="345"/>
    </location>
</feature>
<feature type="chain" id="PRO_5040421623" description="subtilisin" evidence="8">
    <location>
        <begin position="21"/>
        <end position="1085"/>
    </location>
</feature>
<dbReference type="InterPro" id="IPR034058">
    <property type="entry name" value="TagA/B/C/D_pept_dom"/>
</dbReference>
<evidence type="ECO:0000259" key="9">
    <source>
        <dbReference type="Pfam" id="PF00082"/>
    </source>
</evidence>
<dbReference type="CDD" id="cd04842">
    <property type="entry name" value="Peptidases_S8_Kp43_protease"/>
    <property type="match status" value="1"/>
</dbReference>
<evidence type="ECO:0000256" key="5">
    <source>
        <dbReference type="ARBA" id="ARBA00023529"/>
    </source>
</evidence>
<feature type="signal peptide" evidence="8">
    <location>
        <begin position="1"/>
        <end position="20"/>
    </location>
</feature>
<dbReference type="Pfam" id="PF00082">
    <property type="entry name" value="Peptidase_S8"/>
    <property type="match status" value="1"/>
</dbReference>
<reference evidence="10" key="1">
    <citation type="submission" date="2020-06" db="EMBL/GenBank/DDBJ databases">
        <authorList>
            <consortium name="Plant Systems Biology data submission"/>
        </authorList>
    </citation>
    <scope>NUCLEOTIDE SEQUENCE</scope>
    <source>
        <strain evidence="10">D6</strain>
    </source>
</reference>
<dbReference type="PANTHER" id="PTHR43399">
    <property type="entry name" value="SUBTILISIN-RELATED"/>
    <property type="match status" value="1"/>
</dbReference>
<dbReference type="PROSITE" id="PS51892">
    <property type="entry name" value="SUBTILASE"/>
    <property type="match status" value="1"/>
</dbReference>
<proteinExistence type="inferred from homology"/>
<dbReference type="EC" id="3.4.21.62" evidence="6"/>
<evidence type="ECO:0000256" key="7">
    <source>
        <dbReference type="PROSITE-ProRule" id="PRU01240"/>
    </source>
</evidence>
<dbReference type="GO" id="GO:0006508">
    <property type="term" value="P:proteolysis"/>
    <property type="evidence" value="ECO:0007669"/>
    <property type="project" value="UniProtKB-KW"/>
</dbReference>
<dbReference type="GO" id="GO:0004252">
    <property type="term" value="F:serine-type endopeptidase activity"/>
    <property type="evidence" value="ECO:0007669"/>
    <property type="project" value="UniProtKB-UniRule"/>
</dbReference>
<dbReference type="PRINTS" id="PR00723">
    <property type="entry name" value="SUBTILISIN"/>
</dbReference>
<evidence type="ECO:0000256" key="3">
    <source>
        <dbReference type="ARBA" id="ARBA00022801"/>
    </source>
</evidence>
<comment type="catalytic activity">
    <reaction evidence="5">
        <text>Hydrolysis of proteins with broad specificity for peptide bonds, and a preference for a large uncharged residue in P1. Hydrolyzes peptide amides.</text>
        <dbReference type="EC" id="3.4.21.62"/>
    </reaction>
</comment>
<dbReference type="SUPFAM" id="SSF52743">
    <property type="entry name" value="Subtilisin-like"/>
    <property type="match status" value="1"/>
</dbReference>
<comment type="caution">
    <text evidence="10">The sequence shown here is derived from an EMBL/GenBank/DDBJ whole genome shotgun (WGS) entry which is preliminary data.</text>
</comment>
<evidence type="ECO:0000256" key="4">
    <source>
        <dbReference type="ARBA" id="ARBA00022825"/>
    </source>
</evidence>
<dbReference type="AlphaFoldDB" id="A0A9N8EQC9"/>
<dbReference type="InterPro" id="IPR023828">
    <property type="entry name" value="Peptidase_S8_Ser-AS"/>
</dbReference>
<dbReference type="InterPro" id="IPR015500">
    <property type="entry name" value="Peptidase_S8_subtilisin-rel"/>
</dbReference>
<keyword evidence="8" id="KW-0732">Signal</keyword>
<evidence type="ECO:0000313" key="11">
    <source>
        <dbReference type="Proteomes" id="UP001153069"/>
    </source>
</evidence>
<sequence length="1085" mass="118727">MSTVCLSLVSLASAIALCGAAADLKFPVGIEQDPQLSLAKFNSILLTETALEFTASTKSVLGKSTEELWQESIQSAWLSAEMKEEEDDQNHRVRKRGVVGNSGASSFLICDAVIGKRGEDAKKDIAAVLGETMITVYNRRDMSCFALEALPSEVRKLPRGMQSIPMFPEMKLQQGLFDILEDHEAPIKGVQAVFCRGGSKLTRETLLGSLTNEDRRSRRLEEFLQSRNTRHNDSEPRLHRRLEGFADESCMEMVSKVGFSVPTDGEDFATITFPDDARSQFPQQCSYSLLIDLALHAEVCFIGALLHVKPRNSVASGIIQSGDKDDKPFHEVGLDGRDQIVAISDSGLDVDHCYFWDPDKSVPRDTSKTFDPSPRKVVQYLAYADSQDVAGGHGTHVAATLAGHRAVDGRSESDDGENGVAKAAKIAFFDIGNSVYNTLQLPPNVFDIFSTGYDVNARVHTASWGSDTNYYTSLDQAVDAYISKHPDFLLVVAAGNLGDLGLHTVGTPAISKNALAVGATESTQPRIPVHMKGPDYLANFSSRGPTADLRMKPDVCAPGIYLKSAKANPDEVGECDDTDGLELRSGTSMAAPVVAGAATLIRQYFMEGWLAEGRRNPAEGFHPRASLLKAVLINGAQELLGVEDAPNLISETHAYDAHQGFGRVELIKSLPIAGKNNFNAKVVNAQSIGNHGKDEYVLQIDKTDSCNEPLSITLVWTDPIVSPFCMQCTVNDLDLYVTSTNNPKRIFPNGLSQADTLNNAERIRVDDPREGDTYTIHVEAKDLVSTQDYSLVVSGCFKEVEETAIVPTCRDSGGDVVVSDTEVESCFWLARNFDDFGSLCELIDVASRCQQTCNFCDKLLLPTTFDAPGPSLYAEVGNFEGAFRWDGIMFEVSAEEDLLITSLDIHTWLSTNYTVQVKTRASETEDWTTVCDTRVTGQGQGLSTRIPAKAFTQVEVAAGQRQTLYVTLDTPELVMEPTPSAREDITFSNPELKVGMGRAVTYSTGKAYPGYTWNGKVRYKLKSTVNAERPQCDDKAGDITIDPFVGTKPCSWLAEHMYHYRHVCSYVEQSTHCPRTCGVCYIVSP</sequence>
<dbReference type="Proteomes" id="UP001153069">
    <property type="component" value="Unassembled WGS sequence"/>
</dbReference>
<dbReference type="InterPro" id="IPR051048">
    <property type="entry name" value="Peptidase_S8/S53_subtilisin"/>
</dbReference>
<evidence type="ECO:0000256" key="2">
    <source>
        <dbReference type="ARBA" id="ARBA00022670"/>
    </source>
</evidence>